<reference evidence="2 3" key="1">
    <citation type="journal article" date="2021" name="Genome Biol. Evol.">
        <title>The evolution of interdependence in a four-way mealybug symbiosis.</title>
        <authorList>
            <person name="Garber A.I."/>
            <person name="Kupper M."/>
            <person name="Laetsch D.R."/>
            <person name="Weldon S.R."/>
            <person name="Ladinsky M.S."/>
            <person name="Bjorkman P.J."/>
            <person name="McCutcheon J.P."/>
        </authorList>
    </citation>
    <scope>NUCLEOTIDE SEQUENCE [LARGE SCALE GENOMIC DNA]</scope>
    <source>
        <strain evidence="2">SOD</strain>
    </source>
</reference>
<dbReference type="EMBL" id="JAFJYC010000001">
    <property type="protein sequence ID" value="MBT9432659.1"/>
    <property type="molecule type" value="Genomic_DNA"/>
</dbReference>
<proteinExistence type="predicted"/>
<dbReference type="Proteomes" id="UP000811282">
    <property type="component" value="Unassembled WGS sequence"/>
</dbReference>
<keyword evidence="1" id="KW-0472">Membrane</keyword>
<evidence type="ECO:0000313" key="3">
    <source>
        <dbReference type="Proteomes" id="UP000811282"/>
    </source>
</evidence>
<organism evidence="2 3">
    <name type="scientific">Candidatus Sodalis endolongispinus</name>
    <dbReference type="NCBI Taxonomy" id="2812662"/>
    <lineage>
        <taxon>Bacteria</taxon>
        <taxon>Pseudomonadati</taxon>
        <taxon>Pseudomonadota</taxon>
        <taxon>Gammaproteobacteria</taxon>
        <taxon>Enterobacterales</taxon>
        <taxon>Bruguierivoracaceae</taxon>
        <taxon>Sodalis</taxon>
    </lineage>
</organism>
<evidence type="ECO:0000256" key="1">
    <source>
        <dbReference type="SAM" id="Phobius"/>
    </source>
</evidence>
<accession>A0ABS5YDG5</accession>
<dbReference type="RefSeq" id="WP_215669780.1">
    <property type="nucleotide sequence ID" value="NZ_JAFJYC010000001.1"/>
</dbReference>
<keyword evidence="3" id="KW-1185">Reference proteome</keyword>
<name>A0ABS5YDG5_9GAMM</name>
<comment type="caution">
    <text evidence="2">The sequence shown here is derived from an EMBL/GenBank/DDBJ whole genome shotgun (WGS) entry which is preliminary data.</text>
</comment>
<gene>
    <name evidence="2" type="ORF">JZM24_11970</name>
</gene>
<keyword evidence="1" id="KW-0812">Transmembrane</keyword>
<feature type="transmembrane region" description="Helical" evidence="1">
    <location>
        <begin position="48"/>
        <end position="66"/>
    </location>
</feature>
<protein>
    <submittedName>
        <fullName evidence="2">Uncharacterized protein</fullName>
    </submittedName>
</protein>
<evidence type="ECO:0000313" key="2">
    <source>
        <dbReference type="EMBL" id="MBT9432659.1"/>
    </source>
</evidence>
<sequence length="76" mass="8450">MHQPRRHHRIQSGEGSLHFAQQIRQLGGYLPLFGLCIRQPLVKTGAATLIKTLPVALLLAFLLTLLKPALFRLAAQ</sequence>
<keyword evidence="1" id="KW-1133">Transmembrane helix</keyword>